<organism evidence="2 3">
    <name type="scientific">Marine Group III euryarchaeote CG-Epi1</name>
    <dbReference type="NCBI Taxonomy" id="1888995"/>
    <lineage>
        <taxon>Archaea</taxon>
        <taxon>Methanobacteriati</taxon>
        <taxon>Thermoplasmatota</taxon>
        <taxon>Thermoplasmata</taxon>
        <taxon>Candidatus Thermoprofundales</taxon>
    </lineage>
</organism>
<reference evidence="2 3" key="1">
    <citation type="submission" date="2016-08" db="EMBL/GenBank/DDBJ databases">
        <title>New Insights into Marine Group III Euryarchaeota, from dark to light.</title>
        <authorList>
            <person name="Haro-Moreno J.M."/>
            <person name="Rodriguez-Valera F."/>
            <person name="Lopez-Garcia P."/>
            <person name="Moreira D."/>
            <person name="Martin-Cuadrado A.B."/>
        </authorList>
    </citation>
    <scope>NUCLEOTIDE SEQUENCE [LARGE SCALE GENOMIC DNA]</scope>
    <source>
        <strain evidence="2">CG-Epi1</strain>
    </source>
</reference>
<proteinExistence type="predicted"/>
<dbReference type="Proteomes" id="UP000183080">
    <property type="component" value="Unassembled WGS sequence"/>
</dbReference>
<comment type="caution">
    <text evidence="2">The sequence shown here is derived from an EMBL/GenBank/DDBJ whole genome shotgun (WGS) entry which is preliminary data.</text>
</comment>
<evidence type="ECO:0000313" key="2">
    <source>
        <dbReference type="EMBL" id="OIR20451.1"/>
    </source>
</evidence>
<evidence type="ECO:0000313" key="3">
    <source>
        <dbReference type="Proteomes" id="UP000183080"/>
    </source>
</evidence>
<feature type="transmembrane region" description="Helical" evidence="1">
    <location>
        <begin position="29"/>
        <end position="46"/>
    </location>
</feature>
<feature type="transmembrane region" description="Helical" evidence="1">
    <location>
        <begin position="7"/>
        <end position="23"/>
    </location>
</feature>
<name>A0A1J5TJY2_9ARCH</name>
<accession>A0A1J5TJY2</accession>
<feature type="transmembrane region" description="Helical" evidence="1">
    <location>
        <begin position="89"/>
        <end position="108"/>
    </location>
</feature>
<keyword evidence="1" id="KW-0472">Membrane</keyword>
<keyword evidence="1" id="KW-0812">Transmembrane</keyword>
<sequence length="167" mass="19065">MDLYNAIIVTIWLTMLYAVWAATAAGDPGYGQAAFIISGIAGHLYLRKLKLERPVSNEEEIEIPNAEFSVEILEEKDKYVISEKAFRKIIWISTILSLILISLFLEAITTGKYLLWGILALIFGLIIFIIPIFLPVKDDIETLRKRAEKERTKAWRKGKVNHADEEE</sequence>
<evidence type="ECO:0000256" key="1">
    <source>
        <dbReference type="SAM" id="Phobius"/>
    </source>
</evidence>
<dbReference type="EMBL" id="MIZA01000012">
    <property type="protein sequence ID" value="OIR20451.1"/>
    <property type="molecule type" value="Genomic_DNA"/>
</dbReference>
<protein>
    <submittedName>
        <fullName evidence="2">Uncharacterized protein</fullName>
    </submittedName>
</protein>
<gene>
    <name evidence="2" type="ORF">BD935_00780</name>
</gene>
<dbReference type="AlphaFoldDB" id="A0A1J5TJY2"/>
<keyword evidence="1" id="KW-1133">Transmembrane helix</keyword>
<feature type="transmembrane region" description="Helical" evidence="1">
    <location>
        <begin position="114"/>
        <end position="136"/>
    </location>
</feature>
<dbReference type="STRING" id="1888995.BD935_00780"/>